<organism evidence="3 4">
    <name type="scientific">Emticicia agri</name>
    <dbReference type="NCBI Taxonomy" id="2492393"/>
    <lineage>
        <taxon>Bacteria</taxon>
        <taxon>Pseudomonadati</taxon>
        <taxon>Bacteroidota</taxon>
        <taxon>Cytophagia</taxon>
        <taxon>Cytophagales</taxon>
        <taxon>Leadbetterellaceae</taxon>
        <taxon>Emticicia</taxon>
    </lineage>
</organism>
<dbReference type="AlphaFoldDB" id="A0A4Q5M1L0"/>
<gene>
    <name evidence="3" type="ORF">EWM59_07885</name>
</gene>
<feature type="coiled-coil region" evidence="1">
    <location>
        <begin position="484"/>
        <end position="511"/>
    </location>
</feature>
<dbReference type="Gene3D" id="1.10.10.10">
    <property type="entry name" value="Winged helix-like DNA-binding domain superfamily/Winged helix DNA-binding domain"/>
    <property type="match status" value="1"/>
</dbReference>
<dbReference type="InterPro" id="IPR030392">
    <property type="entry name" value="S74_ICA"/>
</dbReference>
<feature type="domain" description="Peptidase S74" evidence="2">
    <location>
        <begin position="402"/>
        <end position="498"/>
    </location>
</feature>
<name>A0A4Q5M1L0_9BACT</name>
<dbReference type="EMBL" id="SEWF01000009">
    <property type="protein sequence ID" value="RYU96121.1"/>
    <property type="molecule type" value="Genomic_DNA"/>
</dbReference>
<dbReference type="Pfam" id="PF13884">
    <property type="entry name" value="Peptidase_S74"/>
    <property type="match status" value="1"/>
</dbReference>
<evidence type="ECO:0000259" key="2">
    <source>
        <dbReference type="PROSITE" id="PS51688"/>
    </source>
</evidence>
<accession>A0A4Q5M1L0</accession>
<dbReference type="PROSITE" id="PS51688">
    <property type="entry name" value="ICA"/>
    <property type="match status" value="1"/>
</dbReference>
<evidence type="ECO:0000256" key="1">
    <source>
        <dbReference type="SAM" id="Coils"/>
    </source>
</evidence>
<dbReference type="InterPro" id="IPR036388">
    <property type="entry name" value="WH-like_DNA-bd_sf"/>
</dbReference>
<sequence length="514" mass="56467">MVAFLLLFGVIFHAFCRFFDEFCSINETFIAMKKPLILFVLLTCSLSICAQELTVIDSTNSITILPKSIRASRTSLVTNHNTAIGTGALFGNNSGNYNTAIGFNAGFNSVGNGNVFIGYNAGHSYFANDLLIIRGRDSNYGLIAGSFANKTVGINTDSPTANLHVTSFSESTTFRITNSVVTSTAGLSLDLSGQNAYILNGQPLGLLSLGANNHSVMHFTPAGKIGINTTAPVGNLDIHSDVITPASASFRLFNNSSIDRGFYLNLVNNDTYLINQITGGNMNFYTEGLQRMTISSNGKIGIGTFSPASRLDIRYNSDLTDAQLQLFEDEFDYARLRFKNIYSSTTNQHWDIAATVDELAASTAGDQLNFYLNGRGDIFQIRGNGSACLNGNLVTTGAACTSDIRYKKNFKNLTNSLDKVSRMQGLYYFWKTDEFKEKGFTTDRQIGFIAQEVEQLFPELVSTDAKGYKSVDYARLTPVLVEAIKELKERNDLLEQKLNRIEKLLSENTLQAKK</sequence>
<evidence type="ECO:0000313" key="4">
    <source>
        <dbReference type="Proteomes" id="UP000293162"/>
    </source>
</evidence>
<comment type="caution">
    <text evidence="3">The sequence shown here is derived from an EMBL/GenBank/DDBJ whole genome shotgun (WGS) entry which is preliminary data.</text>
</comment>
<keyword evidence="1" id="KW-0175">Coiled coil</keyword>
<dbReference type="OrthoDB" id="1001730at2"/>
<protein>
    <submittedName>
        <fullName evidence="3">Tail fiber domain-containing protein</fullName>
    </submittedName>
</protein>
<reference evidence="3 4" key="1">
    <citation type="submission" date="2019-02" db="EMBL/GenBank/DDBJ databases">
        <title>Bacterial novel species Emticicia sp. 17J42-9 isolated from soil.</title>
        <authorList>
            <person name="Jung H.-Y."/>
        </authorList>
    </citation>
    <scope>NUCLEOTIDE SEQUENCE [LARGE SCALE GENOMIC DNA]</scope>
    <source>
        <strain evidence="3 4">17J42-9</strain>
    </source>
</reference>
<dbReference type="Proteomes" id="UP000293162">
    <property type="component" value="Unassembled WGS sequence"/>
</dbReference>
<evidence type="ECO:0000313" key="3">
    <source>
        <dbReference type="EMBL" id="RYU96121.1"/>
    </source>
</evidence>
<keyword evidence="4" id="KW-1185">Reference proteome</keyword>
<proteinExistence type="predicted"/>